<feature type="non-terminal residue" evidence="6">
    <location>
        <position position="466"/>
    </location>
</feature>
<feature type="transmembrane region" description="Helical" evidence="4">
    <location>
        <begin position="174"/>
        <end position="199"/>
    </location>
</feature>
<name>A0A369KWT7_9BACT</name>
<dbReference type="SUPFAM" id="SSF58104">
    <property type="entry name" value="Methyl-accepting chemotaxis protein (MCP) signaling domain"/>
    <property type="match status" value="1"/>
</dbReference>
<evidence type="ECO:0000256" key="1">
    <source>
        <dbReference type="ARBA" id="ARBA00023224"/>
    </source>
</evidence>
<dbReference type="PROSITE" id="PS50111">
    <property type="entry name" value="CHEMOTAXIS_TRANSDUC_2"/>
    <property type="match status" value="1"/>
</dbReference>
<keyword evidence="1 2" id="KW-0807">Transducer</keyword>
<reference evidence="6" key="1">
    <citation type="submission" date="2018-04" db="EMBL/GenBank/DDBJ databases">
        <title>Draft genome sequence of the Candidatus Spirobacillus cienkowskii, a pathogen of freshwater Daphnia species, reconstructed from hemolymph metagenomic reads.</title>
        <authorList>
            <person name="Bresciani L."/>
            <person name="Lemos L.N."/>
            <person name="Wale N."/>
            <person name="Lin J.Y."/>
            <person name="Fernandes G.R."/>
            <person name="Duffy M.A."/>
            <person name="Rodrigues J.M."/>
        </authorList>
    </citation>
    <scope>NUCLEOTIDE SEQUENCE [LARGE SCALE GENOMIC DNA]</scope>
    <source>
        <strain evidence="6">Binning01</strain>
    </source>
</reference>
<evidence type="ECO:0000256" key="4">
    <source>
        <dbReference type="SAM" id="Phobius"/>
    </source>
</evidence>
<evidence type="ECO:0000313" key="6">
    <source>
        <dbReference type="EMBL" id="RDB37287.1"/>
    </source>
</evidence>
<dbReference type="PANTHER" id="PTHR32089">
    <property type="entry name" value="METHYL-ACCEPTING CHEMOTAXIS PROTEIN MCPB"/>
    <property type="match status" value="1"/>
</dbReference>
<dbReference type="Proteomes" id="UP000253934">
    <property type="component" value="Unassembled WGS sequence"/>
</dbReference>
<keyword evidence="4" id="KW-0472">Membrane</keyword>
<evidence type="ECO:0000313" key="7">
    <source>
        <dbReference type="Proteomes" id="UP000253934"/>
    </source>
</evidence>
<keyword evidence="4" id="KW-1133">Transmembrane helix</keyword>
<dbReference type="SMART" id="SM00283">
    <property type="entry name" value="MA"/>
    <property type="match status" value="1"/>
</dbReference>
<proteinExistence type="predicted"/>
<dbReference type="InterPro" id="IPR004089">
    <property type="entry name" value="MCPsignal_dom"/>
</dbReference>
<sequence length="466" mass="51018">MLIENKALNSKILIVILPIFALTIGIHFVFQIFQTSNQFQEEFDKSIKNSLKILSPALSLNIFNLDKAGVTSSSKGLFTNDSIEKVLVFSDKGKFFSGVERKSDQSLVDLEGANQNLEVYTKEQNLSKFNDIEVILKDNTTRVYISSIVDTKSTRIDGLLVVETTTKNLSIRTYYMIISSILSLLISLFVAGISSYFIIKRTISKPLEKLGSDIGVGSNEILSTSNNLNKASVDLSDSIKKQTSAIEKTLEQIQNMESVVEETRKNAAECTSVVGVLNDKTKEGNTTIDAMMISIEAIKKSSKNLEKISAIIKNISQKAVVINEIVSKTELLSLNASIEAARAGEFGKGFSVVAEEVGNLAKVSGDAAKDIENLIGESIKVSELVINEMNNSVQRVLKDSEKVSASFQQIASGVTNIFDNTMNIQKATDKQNDSIKEVLDSTNFLNNSNKVTHSATEKSLLLAKNL</sequence>
<evidence type="ECO:0000259" key="5">
    <source>
        <dbReference type="PROSITE" id="PS50111"/>
    </source>
</evidence>
<accession>A0A369KWT7</accession>
<dbReference type="PANTHER" id="PTHR32089:SF112">
    <property type="entry name" value="LYSOZYME-LIKE PROTEIN-RELATED"/>
    <property type="match status" value="1"/>
</dbReference>
<comment type="caution">
    <text evidence="6">The sequence shown here is derived from an EMBL/GenBank/DDBJ whole genome shotgun (WGS) entry which is preliminary data.</text>
</comment>
<feature type="coiled-coil region" evidence="3">
    <location>
        <begin position="239"/>
        <end position="266"/>
    </location>
</feature>
<feature type="domain" description="Methyl-accepting transducer" evidence="5">
    <location>
        <begin position="217"/>
        <end position="446"/>
    </location>
</feature>
<keyword evidence="3" id="KW-0175">Coiled coil</keyword>
<dbReference type="Pfam" id="PF00015">
    <property type="entry name" value="MCPsignal"/>
    <property type="match status" value="1"/>
</dbReference>
<evidence type="ECO:0000256" key="3">
    <source>
        <dbReference type="SAM" id="Coils"/>
    </source>
</evidence>
<organism evidence="6 7">
    <name type="scientific">Spirobacillus cienkowskii</name>
    <dbReference type="NCBI Taxonomy" id="495820"/>
    <lineage>
        <taxon>Bacteria</taxon>
        <taxon>Pseudomonadati</taxon>
        <taxon>Bdellovibrionota</taxon>
        <taxon>Oligoflexia</taxon>
        <taxon>Silvanigrellales</taxon>
        <taxon>Spirobacillus</taxon>
    </lineage>
</organism>
<keyword evidence="4" id="KW-0812">Transmembrane</keyword>
<dbReference type="Gene3D" id="1.10.287.950">
    <property type="entry name" value="Methyl-accepting chemotaxis protein"/>
    <property type="match status" value="1"/>
</dbReference>
<dbReference type="EMBL" id="QOVW01000003">
    <property type="protein sequence ID" value="RDB37287.1"/>
    <property type="molecule type" value="Genomic_DNA"/>
</dbReference>
<feature type="transmembrane region" description="Helical" evidence="4">
    <location>
        <begin position="12"/>
        <end position="33"/>
    </location>
</feature>
<protein>
    <recommendedName>
        <fullName evidence="5">Methyl-accepting transducer domain-containing protein</fullName>
    </recommendedName>
</protein>
<gene>
    <name evidence="6" type="ORF">DCC88_00860</name>
</gene>
<dbReference type="GO" id="GO:0007165">
    <property type="term" value="P:signal transduction"/>
    <property type="evidence" value="ECO:0007669"/>
    <property type="project" value="UniProtKB-KW"/>
</dbReference>
<dbReference type="AlphaFoldDB" id="A0A369KWT7"/>
<keyword evidence="7" id="KW-1185">Reference proteome</keyword>
<evidence type="ECO:0000256" key="2">
    <source>
        <dbReference type="PROSITE-ProRule" id="PRU00284"/>
    </source>
</evidence>
<dbReference type="GO" id="GO:0016020">
    <property type="term" value="C:membrane"/>
    <property type="evidence" value="ECO:0007669"/>
    <property type="project" value="InterPro"/>
</dbReference>